<dbReference type="OrthoDB" id="5815745at2"/>
<dbReference type="InterPro" id="IPR008617">
    <property type="entry name" value="Uncharacterised_YcgJ"/>
</dbReference>
<comment type="caution">
    <text evidence="2">The sequence shown here is derived from an EMBL/GenBank/DDBJ whole genome shotgun (WGS) entry which is preliminary data.</text>
</comment>
<dbReference type="EMBL" id="PYMA01000012">
    <property type="protein sequence ID" value="PSW18265.1"/>
    <property type="molecule type" value="Genomic_DNA"/>
</dbReference>
<feature type="signal peptide" evidence="1">
    <location>
        <begin position="1"/>
        <end position="22"/>
    </location>
</feature>
<evidence type="ECO:0000313" key="2">
    <source>
        <dbReference type="EMBL" id="PSW18265.1"/>
    </source>
</evidence>
<dbReference type="Pfam" id="PF05666">
    <property type="entry name" value="YcgJ"/>
    <property type="match status" value="1"/>
</dbReference>
<dbReference type="Proteomes" id="UP000241771">
    <property type="component" value="Unassembled WGS sequence"/>
</dbReference>
<evidence type="ECO:0000256" key="1">
    <source>
        <dbReference type="SAM" id="SignalP"/>
    </source>
</evidence>
<proteinExistence type="predicted"/>
<feature type="chain" id="PRO_5015569505" evidence="1">
    <location>
        <begin position="23"/>
        <end position="122"/>
    </location>
</feature>
<dbReference type="RefSeq" id="WP_051902008.1">
    <property type="nucleotide sequence ID" value="NZ_JGVO01000180.1"/>
</dbReference>
<gene>
    <name evidence="2" type="ORF">C9I98_17350</name>
</gene>
<name>A0A2T3NPR3_9GAMM</name>
<protein>
    <submittedName>
        <fullName evidence="2">Uncharacterized protein</fullName>
    </submittedName>
</protein>
<organism evidence="2 3">
    <name type="scientific">Photobacterium sanctipauli</name>
    <dbReference type="NCBI Taxonomy" id="1342794"/>
    <lineage>
        <taxon>Bacteria</taxon>
        <taxon>Pseudomonadati</taxon>
        <taxon>Pseudomonadota</taxon>
        <taxon>Gammaproteobacteria</taxon>
        <taxon>Vibrionales</taxon>
        <taxon>Vibrionaceae</taxon>
        <taxon>Photobacterium</taxon>
    </lineage>
</organism>
<keyword evidence="1" id="KW-0732">Signal</keyword>
<keyword evidence="3" id="KW-1185">Reference proteome</keyword>
<reference evidence="2 3" key="1">
    <citation type="submission" date="2018-01" db="EMBL/GenBank/DDBJ databases">
        <title>Whole genome sequencing of Histamine producing bacteria.</title>
        <authorList>
            <person name="Butler K."/>
        </authorList>
    </citation>
    <scope>NUCLEOTIDE SEQUENCE [LARGE SCALE GENOMIC DNA]</scope>
    <source>
        <strain evidence="2 3">DSM 100436</strain>
    </source>
</reference>
<evidence type="ECO:0000313" key="3">
    <source>
        <dbReference type="Proteomes" id="UP000241771"/>
    </source>
</evidence>
<dbReference type="AlphaFoldDB" id="A0A2T3NPR3"/>
<sequence>MKVIILLFFHLAFFFSYGLVQAQATLSENVYSPDSGVICDKKAGFCVDSYGISMGFTKEYLGQEAQDKMMKLINDVGSDNFDTTRYSLSNKVYCDAKEAVCLEDRFSDVKADQYNDILYPDQ</sequence>
<accession>A0A2T3NPR3</accession>